<evidence type="ECO:0000313" key="2">
    <source>
        <dbReference type="EMBL" id="XCP92806.1"/>
    </source>
</evidence>
<organism evidence="2">
    <name type="scientific">Paenibacillus sp. AN1007</name>
    <dbReference type="NCBI Taxonomy" id="3151385"/>
    <lineage>
        <taxon>Bacteria</taxon>
        <taxon>Bacillati</taxon>
        <taxon>Bacillota</taxon>
        <taxon>Bacilli</taxon>
        <taxon>Bacillales</taxon>
        <taxon>Paenibacillaceae</taxon>
        <taxon>Paenibacillus</taxon>
    </lineage>
</organism>
<proteinExistence type="predicted"/>
<gene>
    <name evidence="2" type="ORF">ABXS70_16295</name>
</gene>
<feature type="transmembrane region" description="Helical" evidence="1">
    <location>
        <begin position="33"/>
        <end position="55"/>
    </location>
</feature>
<accession>A0AAU8N5X9</accession>
<dbReference type="RefSeq" id="WP_342555263.1">
    <property type="nucleotide sequence ID" value="NZ_CP159992.1"/>
</dbReference>
<feature type="transmembrane region" description="Helical" evidence="1">
    <location>
        <begin position="7"/>
        <end position="27"/>
    </location>
</feature>
<protein>
    <submittedName>
        <fullName evidence="2">Uncharacterized protein</fullName>
    </submittedName>
</protein>
<evidence type="ECO:0000256" key="1">
    <source>
        <dbReference type="SAM" id="Phobius"/>
    </source>
</evidence>
<keyword evidence="1" id="KW-0472">Membrane</keyword>
<keyword evidence="1" id="KW-0812">Transmembrane</keyword>
<keyword evidence="1" id="KW-1133">Transmembrane helix</keyword>
<name>A0AAU8N5X9_9BACL</name>
<dbReference type="AlphaFoldDB" id="A0AAU8N5X9"/>
<sequence length="65" mass="6973">MKSSTQLGAALGFLAGTTFGSGIAFLLRFEPVPLMLCVTLCGLTGMLTGLLTVTVRNRRSRLQER</sequence>
<dbReference type="EMBL" id="CP159992">
    <property type="protein sequence ID" value="XCP92806.1"/>
    <property type="molecule type" value="Genomic_DNA"/>
</dbReference>
<reference evidence="2" key="1">
    <citation type="submission" date="2024-05" db="EMBL/GenBank/DDBJ databases">
        <title>Draft genome assemblies of 36 bacteria isolated from hibernating arctic ground squirrels.</title>
        <authorList>
            <person name="McKee H."/>
            <person name="Mullen L."/>
            <person name="Drown D.M."/>
            <person name="Duddleston K.N."/>
        </authorList>
    </citation>
    <scope>NUCLEOTIDE SEQUENCE</scope>
    <source>
        <strain evidence="2">AN1007</strain>
    </source>
</reference>